<dbReference type="EMBL" id="UZAE01001424">
    <property type="protein sequence ID" value="VDN98603.1"/>
    <property type="molecule type" value="Genomic_DNA"/>
</dbReference>
<feature type="compositionally biased region" description="Low complexity" evidence="1">
    <location>
        <begin position="300"/>
        <end position="311"/>
    </location>
</feature>
<feature type="region of interest" description="Disordered" evidence="1">
    <location>
        <begin position="168"/>
        <end position="210"/>
    </location>
</feature>
<feature type="compositionally biased region" description="Acidic residues" evidence="1">
    <location>
        <begin position="288"/>
        <end position="299"/>
    </location>
</feature>
<feature type="region of interest" description="Disordered" evidence="1">
    <location>
        <begin position="241"/>
        <end position="366"/>
    </location>
</feature>
<gene>
    <name evidence="2" type="ORF">HNAJ_LOCUS2744</name>
</gene>
<keyword evidence="3" id="KW-1185">Reference proteome</keyword>
<name>A0A0R3T6Q7_RODNA</name>
<sequence length="366" mass="41175">MMMTSQNNSDLAFLDVLLVNAEKYNQVFIQKTKPSWISHILPRLIRSPVHFNKMFEILVDVVVSERHPDWARRALQWLTRIFDNPEAVEMAKRCTSSMHRFVSYCSEMNGIEDLVNSTLKYINYERENKINRRSRGGIVVVDTKYLFIDDPQLRFGAFKKRSKKEVESGIEGSGEDMDNALSDDQCSELNLDDGDNSSISEDEVSEDDGVFDVDRNSLSSFTESQNSTLFPQPRTARVEAVSFEDDSDSAAQIGSDENVSDNVESEEEEEGDEGDDMLNVDQPLPSSSEDEAEEREDSDGSSNDSNAGSDNEVPSADQEVGEEEKVEEQGQQNSISSSSSSSSEEEEEEKSRVAAPRRSARIMKRH</sequence>
<feature type="compositionally biased region" description="Acidic residues" evidence="1">
    <location>
        <begin position="263"/>
        <end position="278"/>
    </location>
</feature>
<evidence type="ECO:0000313" key="3">
    <source>
        <dbReference type="Proteomes" id="UP000278807"/>
    </source>
</evidence>
<dbReference type="OrthoDB" id="6286491at2759"/>
<dbReference type="AlphaFoldDB" id="A0A0R3T6Q7"/>
<reference evidence="2 3" key="2">
    <citation type="submission" date="2018-11" db="EMBL/GenBank/DDBJ databases">
        <authorList>
            <consortium name="Pathogen Informatics"/>
        </authorList>
    </citation>
    <scope>NUCLEOTIDE SEQUENCE [LARGE SCALE GENOMIC DNA]</scope>
</reference>
<reference evidence="4" key="1">
    <citation type="submission" date="2017-02" db="UniProtKB">
        <authorList>
            <consortium name="WormBaseParasite"/>
        </authorList>
    </citation>
    <scope>IDENTIFICATION</scope>
</reference>
<organism evidence="4">
    <name type="scientific">Rodentolepis nana</name>
    <name type="common">Dwarf tapeworm</name>
    <name type="synonym">Hymenolepis nana</name>
    <dbReference type="NCBI Taxonomy" id="102285"/>
    <lineage>
        <taxon>Eukaryota</taxon>
        <taxon>Metazoa</taxon>
        <taxon>Spiralia</taxon>
        <taxon>Lophotrochozoa</taxon>
        <taxon>Platyhelminthes</taxon>
        <taxon>Cestoda</taxon>
        <taxon>Eucestoda</taxon>
        <taxon>Cyclophyllidea</taxon>
        <taxon>Hymenolepididae</taxon>
        <taxon>Rodentolepis</taxon>
    </lineage>
</organism>
<evidence type="ECO:0000256" key="1">
    <source>
        <dbReference type="SAM" id="MobiDB-lite"/>
    </source>
</evidence>
<feature type="compositionally biased region" description="Acidic residues" evidence="1">
    <location>
        <begin position="190"/>
        <end position="210"/>
    </location>
</feature>
<feature type="compositionally biased region" description="Low complexity" evidence="1">
    <location>
        <begin position="329"/>
        <end position="342"/>
    </location>
</feature>
<proteinExistence type="predicted"/>
<evidence type="ECO:0000313" key="2">
    <source>
        <dbReference type="EMBL" id="VDN98603.1"/>
    </source>
</evidence>
<accession>A0A0R3T6Q7</accession>
<dbReference type="Proteomes" id="UP000278807">
    <property type="component" value="Unassembled WGS sequence"/>
</dbReference>
<evidence type="ECO:0000313" key="4">
    <source>
        <dbReference type="WBParaSite" id="HNAJ_0000274501-mRNA-1"/>
    </source>
</evidence>
<dbReference type="WBParaSite" id="HNAJ_0000274501-mRNA-1">
    <property type="protein sequence ID" value="HNAJ_0000274501-mRNA-1"/>
    <property type="gene ID" value="HNAJ_0000274501"/>
</dbReference>
<protein>
    <submittedName>
        <fullName evidence="4">Utp12 domain-containing protein</fullName>
    </submittedName>
</protein>